<accession>A0A514D9I3</accession>
<gene>
    <name evidence="8" type="ORF">H4Rhizo44802_000003</name>
</gene>
<dbReference type="InterPro" id="IPR005563">
    <property type="entry name" value="A_protein"/>
</dbReference>
<evidence type="ECO:0000313" key="8">
    <source>
        <dbReference type="EMBL" id="QDH90256.1"/>
    </source>
</evidence>
<evidence type="ECO:0000256" key="5">
    <source>
        <dbReference type="ARBA" id="ARBA00023104"/>
    </source>
</evidence>
<organism evidence="8">
    <name type="scientific">Leviviridae sp</name>
    <dbReference type="NCBI Taxonomy" id="2027243"/>
    <lineage>
        <taxon>Viruses</taxon>
        <taxon>Riboviria</taxon>
        <taxon>Orthornavirae</taxon>
        <taxon>Lenarviricota</taxon>
        <taxon>Leviviricetes</taxon>
        <taxon>Norzivirales</taxon>
        <taxon>Fiersviridae</taxon>
    </lineage>
</organism>
<evidence type="ECO:0000256" key="4">
    <source>
        <dbReference type="ARBA" id="ARBA00022844"/>
    </source>
</evidence>
<dbReference type="Pfam" id="PF03863">
    <property type="entry name" value="Phage_mat-A"/>
    <property type="match status" value="1"/>
</dbReference>
<keyword evidence="3" id="KW-1161">Viral attachment to host cell</keyword>
<proteinExistence type="inferred from homology"/>
<comment type="similarity">
    <text evidence="7">Belongs to the Leviviricetes maturation protein family.</text>
</comment>
<name>A0A514D9I3_9VIRU</name>
<dbReference type="GO" id="GO:0039666">
    <property type="term" value="P:virion attachment to host cell pilus"/>
    <property type="evidence" value="ECO:0007669"/>
    <property type="project" value="UniProtKB-KW"/>
</dbReference>
<evidence type="ECO:0000256" key="1">
    <source>
        <dbReference type="ARBA" id="ARBA00004328"/>
    </source>
</evidence>
<sequence>MARDRSRQLQHQPVVITYNLNGAVSQYASPREQYLWESMVDDPNPRTRQPKPVFYERVRLASSPGFPGYSNPYGSVSLVNYKHLSDAMWESGCENIRDSLPNPSTLIPFEHWPAGFVSGFDKLAVKEWDEPIKKSMDLGNSILEIGELKSLGSAFKELAFSLSSAKNLVKFGPGGLVNLFLEYNFGVRPLIQDAKDLLSSYETILKRLAYLRITRGREAKYHFTRVYPVYSGPPDPATLLDPLGHYPFTIVEGTYRLSSTATVFQNLEDLDGVDGYLRAFTAYGGLNNPIHIAWNAIPYSFVVDWFLHVGEHLEGLALPVFPGHGMEVRDIVTSAKQKWTAYECLWESPGYNGWHALSVYECERYWRFRGLPPDPDNNLSGLTPFQQLLAAALAWQRYVDPAALYESLKEWYANRH</sequence>
<evidence type="ECO:0000256" key="2">
    <source>
        <dbReference type="ARBA" id="ARBA00022581"/>
    </source>
</evidence>
<keyword evidence="4" id="KW-0946">Virion</keyword>
<evidence type="ECO:0000256" key="3">
    <source>
        <dbReference type="ARBA" id="ARBA00022804"/>
    </source>
</evidence>
<comment type="subcellular location">
    <subcellularLocation>
        <location evidence="1">Virion</location>
    </subcellularLocation>
</comment>
<keyword evidence="2" id="KW-0945">Host-virus interaction</keyword>
<keyword evidence="6" id="KW-1160">Virus entry into host cell</keyword>
<protein>
    <submittedName>
        <fullName evidence="8">Uncharacterized protein</fullName>
    </submittedName>
</protein>
<keyword evidence="5" id="KW-1175">Viral attachment to host cell pilus</keyword>
<evidence type="ECO:0000256" key="6">
    <source>
        <dbReference type="ARBA" id="ARBA00023296"/>
    </source>
</evidence>
<dbReference type="EMBL" id="MN035387">
    <property type="protein sequence ID" value="QDH90256.1"/>
    <property type="molecule type" value="Genomic_RNA"/>
</dbReference>
<dbReference type="GO" id="GO:0044423">
    <property type="term" value="C:virion component"/>
    <property type="evidence" value="ECO:0007669"/>
    <property type="project" value="UniProtKB-KW"/>
</dbReference>
<reference evidence="8" key="1">
    <citation type="submission" date="2019-05" db="EMBL/GenBank/DDBJ databases">
        <title>Metatranscriptomic reconstruction reveals RNA viruses with the potential to shape carbon cycling in soil.</title>
        <authorList>
            <person name="Starr E.P."/>
            <person name="Nuccio E."/>
            <person name="Pett-Ridge J."/>
            <person name="Banfield J.F."/>
            <person name="Firestone M.K."/>
        </authorList>
    </citation>
    <scope>NUCLEOTIDE SEQUENCE</scope>
    <source>
        <strain evidence="8">H4_Rhizo_44_scaffold_802</strain>
    </source>
</reference>
<evidence type="ECO:0000256" key="7">
    <source>
        <dbReference type="ARBA" id="ARBA00035110"/>
    </source>
</evidence>